<dbReference type="AlphaFoldDB" id="A0AAN6YAD6"/>
<comment type="caution">
    <text evidence="2">The sequence shown here is derived from an EMBL/GenBank/DDBJ whole genome shotgun (WGS) entry which is preliminary data.</text>
</comment>
<feature type="region of interest" description="Disordered" evidence="1">
    <location>
        <begin position="31"/>
        <end position="71"/>
    </location>
</feature>
<proteinExistence type="predicted"/>
<evidence type="ECO:0000256" key="1">
    <source>
        <dbReference type="SAM" id="MobiDB-lite"/>
    </source>
</evidence>
<accession>A0AAN6YAD6</accession>
<keyword evidence="3" id="KW-1185">Reference proteome</keyword>
<name>A0AAN6YAD6_9PEZI</name>
<gene>
    <name evidence="2" type="ORF">QBC37DRAFT_375150</name>
</gene>
<dbReference type="Proteomes" id="UP001301769">
    <property type="component" value="Unassembled WGS sequence"/>
</dbReference>
<dbReference type="EMBL" id="MU858129">
    <property type="protein sequence ID" value="KAK4212382.1"/>
    <property type="molecule type" value="Genomic_DNA"/>
</dbReference>
<protein>
    <submittedName>
        <fullName evidence="2">Uncharacterized protein</fullName>
    </submittedName>
</protein>
<organism evidence="2 3">
    <name type="scientific">Rhypophila decipiens</name>
    <dbReference type="NCBI Taxonomy" id="261697"/>
    <lineage>
        <taxon>Eukaryota</taxon>
        <taxon>Fungi</taxon>
        <taxon>Dikarya</taxon>
        <taxon>Ascomycota</taxon>
        <taxon>Pezizomycotina</taxon>
        <taxon>Sordariomycetes</taxon>
        <taxon>Sordariomycetidae</taxon>
        <taxon>Sordariales</taxon>
        <taxon>Naviculisporaceae</taxon>
        <taxon>Rhypophila</taxon>
    </lineage>
</organism>
<feature type="non-terminal residue" evidence="2">
    <location>
        <position position="143"/>
    </location>
</feature>
<reference evidence="2" key="2">
    <citation type="submission" date="2023-05" db="EMBL/GenBank/DDBJ databases">
        <authorList>
            <consortium name="Lawrence Berkeley National Laboratory"/>
            <person name="Steindorff A."/>
            <person name="Hensen N."/>
            <person name="Bonometti L."/>
            <person name="Westerberg I."/>
            <person name="Brannstrom I.O."/>
            <person name="Guillou S."/>
            <person name="Cros-Aarteil S."/>
            <person name="Calhoun S."/>
            <person name="Haridas S."/>
            <person name="Kuo A."/>
            <person name="Mondo S."/>
            <person name="Pangilinan J."/>
            <person name="Riley R."/>
            <person name="Labutti K."/>
            <person name="Andreopoulos B."/>
            <person name="Lipzen A."/>
            <person name="Chen C."/>
            <person name="Yanf M."/>
            <person name="Daum C."/>
            <person name="Ng V."/>
            <person name="Clum A."/>
            <person name="Ohm R."/>
            <person name="Martin F."/>
            <person name="Silar P."/>
            <person name="Natvig D."/>
            <person name="Lalanne C."/>
            <person name="Gautier V."/>
            <person name="Ament-Velasquez S.L."/>
            <person name="Kruys A."/>
            <person name="Hutchinson M.I."/>
            <person name="Powell A.J."/>
            <person name="Barry K."/>
            <person name="Miller A.N."/>
            <person name="Grigoriev I.V."/>
            <person name="Debuchy R."/>
            <person name="Gladieux P."/>
            <person name="Thoren M.H."/>
            <person name="Johannesson H."/>
        </authorList>
    </citation>
    <scope>NUCLEOTIDE SEQUENCE</scope>
    <source>
        <strain evidence="2">PSN293</strain>
    </source>
</reference>
<reference evidence="2" key="1">
    <citation type="journal article" date="2023" name="Mol. Phylogenet. Evol.">
        <title>Genome-scale phylogeny and comparative genomics of the fungal order Sordariales.</title>
        <authorList>
            <person name="Hensen N."/>
            <person name="Bonometti L."/>
            <person name="Westerberg I."/>
            <person name="Brannstrom I.O."/>
            <person name="Guillou S."/>
            <person name="Cros-Aarteil S."/>
            <person name="Calhoun S."/>
            <person name="Haridas S."/>
            <person name="Kuo A."/>
            <person name="Mondo S."/>
            <person name="Pangilinan J."/>
            <person name="Riley R."/>
            <person name="LaButti K."/>
            <person name="Andreopoulos B."/>
            <person name="Lipzen A."/>
            <person name="Chen C."/>
            <person name="Yan M."/>
            <person name="Daum C."/>
            <person name="Ng V."/>
            <person name="Clum A."/>
            <person name="Steindorff A."/>
            <person name="Ohm R.A."/>
            <person name="Martin F."/>
            <person name="Silar P."/>
            <person name="Natvig D.O."/>
            <person name="Lalanne C."/>
            <person name="Gautier V."/>
            <person name="Ament-Velasquez S.L."/>
            <person name="Kruys A."/>
            <person name="Hutchinson M.I."/>
            <person name="Powell A.J."/>
            <person name="Barry K."/>
            <person name="Miller A.N."/>
            <person name="Grigoriev I.V."/>
            <person name="Debuchy R."/>
            <person name="Gladieux P."/>
            <person name="Hiltunen Thoren M."/>
            <person name="Johannesson H."/>
        </authorList>
    </citation>
    <scope>NUCLEOTIDE SEQUENCE</scope>
    <source>
        <strain evidence="2">PSN293</strain>
    </source>
</reference>
<sequence>MHQPYNPTTPTFASSPQHQIYLDLQTKVMFSDSDSDTDDGGGEPMWDADDAGAPEPTPDELQVPPLSNPPLTHQLWHKHYDSLDELHQDLVKWAASAMFGITKLRATNKVAGVGYTRVDYGCWRDKIRPNEGFSRNSVTKKRN</sequence>
<feature type="compositionally biased region" description="Acidic residues" evidence="1">
    <location>
        <begin position="33"/>
        <end position="52"/>
    </location>
</feature>
<evidence type="ECO:0000313" key="2">
    <source>
        <dbReference type="EMBL" id="KAK4212382.1"/>
    </source>
</evidence>
<evidence type="ECO:0000313" key="3">
    <source>
        <dbReference type="Proteomes" id="UP001301769"/>
    </source>
</evidence>